<dbReference type="OrthoDB" id="7923at10239"/>
<proteinExistence type="predicted"/>
<evidence type="ECO:0000313" key="1">
    <source>
        <dbReference type="EMBL" id="AIU44341.1"/>
    </source>
</evidence>
<accession>A0A097PBE4</accession>
<keyword evidence="2" id="KW-1185">Reference proteome</keyword>
<dbReference type="KEGG" id="vg:24638772"/>
<protein>
    <submittedName>
        <fullName evidence="1">Uncharacterized protein</fullName>
    </submittedName>
</protein>
<reference evidence="2" key="1">
    <citation type="submission" date="2014-10" db="EMBL/GenBank/DDBJ databases">
        <title>Draft genome sequence of lytic bacteriophage specific to a multidrug resistant bacterium Delftia tsuruhatensis ARB-1.</title>
        <authorList>
            <person name="Bhattacharjee A.S."/>
            <person name="Motlagh A.M."/>
            <person name="Goel R."/>
        </authorList>
    </citation>
    <scope>NUCLEOTIDE SEQUENCE [LARGE SCALE GENOMIC DNA]</scope>
</reference>
<gene>
    <name evidence="1" type="ORF">RG2014_087</name>
</gene>
<dbReference type="EMBL" id="KM879221">
    <property type="protein sequence ID" value="AIU44341.1"/>
    <property type="molecule type" value="Genomic_DNA"/>
</dbReference>
<organism evidence="1 2">
    <name type="scientific">Delftia phage RG-2014</name>
    <dbReference type="NCBI Taxonomy" id="1563661"/>
    <lineage>
        <taxon>Viruses</taxon>
        <taxon>Duplodnaviria</taxon>
        <taxon>Heunggongvirae</taxon>
        <taxon>Uroviricota</taxon>
        <taxon>Caudoviricetes</taxon>
        <taxon>Schitoviridae</taxon>
        <taxon>Dendoorenvirus</taxon>
        <taxon>Dendoorenvirus RG2014</taxon>
    </lineage>
</organism>
<name>A0A097PBE4_9CAUD</name>
<sequence>MSMTMNDLVDALPASHKRAATPELLHLLNNIGADDEMSDSIRNNFLAYAGVLQSGKFKMHDYLKAVTFVTLKGLGKTNTEAYAMVNPEKYADLVAKGTDSKTMSAYTSGYAKGKLVMMITEQSLVPMWVLNAPYYQEAIMTQVDLMRNAQSELVRTQAANSILTHLQKPKDAAPAISITVNNDGTAALAGQLEQLVLQQQEMIRLGTTAKDLSAMKLGHANQGEVIDV</sequence>
<dbReference type="GeneID" id="24638772"/>
<dbReference type="RefSeq" id="YP_009148450.1">
    <property type="nucleotide sequence ID" value="NC_027348.2"/>
</dbReference>
<dbReference type="Proteomes" id="UP000030040">
    <property type="component" value="Segment"/>
</dbReference>
<evidence type="ECO:0000313" key="2">
    <source>
        <dbReference type="Proteomes" id="UP000030040"/>
    </source>
</evidence>